<evidence type="ECO:0000256" key="1">
    <source>
        <dbReference type="SAM" id="MobiDB-lite"/>
    </source>
</evidence>
<name>V6JJ59_STRRC</name>
<feature type="region of interest" description="Disordered" evidence="1">
    <location>
        <begin position="38"/>
        <end position="63"/>
    </location>
</feature>
<evidence type="ECO:0000313" key="2">
    <source>
        <dbReference type="EMBL" id="EST19947.1"/>
    </source>
</evidence>
<protein>
    <submittedName>
        <fullName evidence="2">Uncharacterized protein</fullName>
    </submittedName>
</protein>
<dbReference type="Proteomes" id="UP000017984">
    <property type="component" value="Chromosome"/>
</dbReference>
<dbReference type="AlphaFoldDB" id="V6JJ59"/>
<dbReference type="PATRIC" id="fig|1352936.5.peg.8485"/>
<organism evidence="2 3">
    <name type="scientific">Streptomyces roseochromogenus subsp. oscitans DS 12.976</name>
    <dbReference type="NCBI Taxonomy" id="1352936"/>
    <lineage>
        <taxon>Bacteria</taxon>
        <taxon>Bacillati</taxon>
        <taxon>Actinomycetota</taxon>
        <taxon>Actinomycetes</taxon>
        <taxon>Kitasatosporales</taxon>
        <taxon>Streptomycetaceae</taxon>
        <taxon>Streptomyces</taxon>
    </lineage>
</organism>
<gene>
    <name evidence="2" type="ORF">M878_40970</name>
</gene>
<reference evidence="2 3" key="1">
    <citation type="journal article" date="2014" name="Genome Announc.">
        <title>Draft Genome Sequence of Streptomyces roseochromogenes subsp. oscitans DS 12.976, Producer of the Aminocoumarin Antibiotic Clorobiocin.</title>
        <authorList>
            <person name="Ruckert C."/>
            <person name="Kalinowski J."/>
            <person name="Heide L."/>
            <person name="Apel A.K."/>
        </authorList>
    </citation>
    <scope>NUCLEOTIDE SEQUENCE [LARGE SCALE GENOMIC DNA]</scope>
    <source>
        <strain evidence="2 3">DS 12.976</strain>
    </source>
</reference>
<evidence type="ECO:0000313" key="3">
    <source>
        <dbReference type="Proteomes" id="UP000017984"/>
    </source>
</evidence>
<dbReference type="HOGENOM" id="CLU_1884690_0_0_11"/>
<sequence length="135" mass="14850">MPAGTSSPSGWLTSPGRSRLGAAALDLRPLRAHHLDLGDRMRGPELAQHRNQQRHGRRVDGADAHHAADAMLLAGRGPQPFHRLQHAHEVWQQLPARSAHHGARPLPLQQVDSRFPFPIAYGLAQRGLRHPVTPS</sequence>
<comment type="caution">
    <text evidence="2">The sequence shown here is derived from an EMBL/GenBank/DDBJ whole genome shotgun (WGS) entry which is preliminary data.</text>
</comment>
<keyword evidence="3" id="KW-1185">Reference proteome</keyword>
<accession>V6JJ59</accession>
<proteinExistence type="predicted"/>
<dbReference type="EMBL" id="AWQX01000365">
    <property type="protein sequence ID" value="EST19947.1"/>
    <property type="molecule type" value="Genomic_DNA"/>
</dbReference>